<feature type="domain" description="Fibronectin type-III" evidence="4">
    <location>
        <begin position="245"/>
        <end position="335"/>
    </location>
</feature>
<keyword evidence="3" id="KW-0732">Signal</keyword>
<dbReference type="EnsemblMetazoa" id="G3026.1">
    <property type="protein sequence ID" value="G3026.1:cds"/>
    <property type="gene ID" value="G3026"/>
</dbReference>
<dbReference type="CDD" id="cd00063">
    <property type="entry name" value="FN3"/>
    <property type="match status" value="1"/>
</dbReference>
<evidence type="ECO:0000256" key="1">
    <source>
        <dbReference type="SAM" id="MobiDB-lite"/>
    </source>
</evidence>
<accession>A0A8W8LXD7</accession>
<feature type="signal peptide" evidence="3">
    <location>
        <begin position="1"/>
        <end position="21"/>
    </location>
</feature>
<evidence type="ECO:0000313" key="6">
    <source>
        <dbReference type="Proteomes" id="UP000005408"/>
    </source>
</evidence>
<dbReference type="SMART" id="SM00060">
    <property type="entry name" value="FN3"/>
    <property type="match status" value="2"/>
</dbReference>
<evidence type="ECO:0000313" key="5">
    <source>
        <dbReference type="EnsemblMetazoa" id="G3026.1:cds"/>
    </source>
</evidence>
<feature type="chain" id="PRO_5042431710" description="Fibronectin type-III domain-containing protein" evidence="3">
    <location>
        <begin position="22"/>
        <end position="503"/>
    </location>
</feature>
<reference evidence="5" key="1">
    <citation type="submission" date="2022-08" db="UniProtKB">
        <authorList>
            <consortium name="EnsemblMetazoa"/>
        </authorList>
    </citation>
    <scope>IDENTIFICATION</scope>
    <source>
        <strain evidence="5">05x7-T-G4-1.051#20</strain>
    </source>
</reference>
<keyword evidence="2" id="KW-0472">Membrane</keyword>
<dbReference type="SUPFAM" id="SSF49265">
    <property type="entry name" value="Fibronectin type III"/>
    <property type="match status" value="1"/>
</dbReference>
<evidence type="ECO:0000256" key="2">
    <source>
        <dbReference type="SAM" id="Phobius"/>
    </source>
</evidence>
<protein>
    <recommendedName>
        <fullName evidence="4">Fibronectin type-III domain-containing protein</fullName>
    </recommendedName>
</protein>
<sequence length="503" mass="56587">MLCSFLLFAFLPSSFLFPVDGSVDFRCIEQNYQYLSCQWQSSSDISCWSLTKSTASNSSFHVCDIQKNGDNLVCNISQHFYDSLSENRYLLKNSCENASFTQVFSTKTDKNVQMIPVKYIHSVWTSETEVNLTWPLPVYPCMTNNFTGGINCTATVSTHTSNVSTSSGEPLPKRTHQEKWTSISRPESGCFNLPDLSLTFTSLQPSTRYKAAVKCRPLGSVFWSGLTTCYFWTNITKPQGVPFGKPGSYVLYRCGLNNCLTLYWKMTRYHDEEILSYSLSIPQTSSTAVTDADITMATFRDLPMQHFYAVTIRAKNTAGTSAPLQVLIDTQTSDSYIPRYVSAMQVRPFTFEVTFSHADLGHLVNTVMYFWCQGEQSGLVVKCLGDINWKEVPIGEVARYLDKYKYNLTTATEIEQHFAVAIVDHGKTSGMVWGETVYESQDPRESTTSLPVLVVVLCVTAGLLLIIFVTIVTILKRRSTATYDIEMIDIPTTNRSYDVINTT</sequence>
<feature type="region of interest" description="Disordered" evidence="1">
    <location>
        <begin position="162"/>
        <end position="182"/>
    </location>
</feature>
<dbReference type="OrthoDB" id="10487765at2759"/>
<dbReference type="OMA" id="VYESQDP"/>
<dbReference type="Proteomes" id="UP000005408">
    <property type="component" value="Unassembled WGS sequence"/>
</dbReference>
<dbReference type="EnsemblMetazoa" id="G3026.2">
    <property type="protein sequence ID" value="G3026.2:cds"/>
    <property type="gene ID" value="G3026"/>
</dbReference>
<dbReference type="PROSITE" id="PS50853">
    <property type="entry name" value="FN3"/>
    <property type="match status" value="1"/>
</dbReference>
<feature type="transmembrane region" description="Helical" evidence="2">
    <location>
        <begin position="450"/>
        <end position="475"/>
    </location>
</feature>
<proteinExistence type="predicted"/>
<dbReference type="InterPro" id="IPR036116">
    <property type="entry name" value="FN3_sf"/>
</dbReference>
<dbReference type="Gene3D" id="2.60.40.10">
    <property type="entry name" value="Immunoglobulins"/>
    <property type="match status" value="2"/>
</dbReference>
<keyword evidence="2" id="KW-0812">Transmembrane</keyword>
<dbReference type="AlphaFoldDB" id="A0A8W8LXD7"/>
<keyword evidence="2" id="KW-1133">Transmembrane helix</keyword>
<dbReference type="InterPro" id="IPR003961">
    <property type="entry name" value="FN3_dom"/>
</dbReference>
<evidence type="ECO:0000259" key="4">
    <source>
        <dbReference type="PROSITE" id="PS50853"/>
    </source>
</evidence>
<name>A0A8W8LXD7_MAGGI</name>
<keyword evidence="6" id="KW-1185">Reference proteome</keyword>
<evidence type="ECO:0000256" key="3">
    <source>
        <dbReference type="SAM" id="SignalP"/>
    </source>
</evidence>
<organism evidence="5 6">
    <name type="scientific">Magallana gigas</name>
    <name type="common">Pacific oyster</name>
    <name type="synonym">Crassostrea gigas</name>
    <dbReference type="NCBI Taxonomy" id="29159"/>
    <lineage>
        <taxon>Eukaryota</taxon>
        <taxon>Metazoa</taxon>
        <taxon>Spiralia</taxon>
        <taxon>Lophotrochozoa</taxon>
        <taxon>Mollusca</taxon>
        <taxon>Bivalvia</taxon>
        <taxon>Autobranchia</taxon>
        <taxon>Pteriomorphia</taxon>
        <taxon>Ostreida</taxon>
        <taxon>Ostreoidea</taxon>
        <taxon>Ostreidae</taxon>
        <taxon>Magallana</taxon>
    </lineage>
</organism>
<dbReference type="InterPro" id="IPR013783">
    <property type="entry name" value="Ig-like_fold"/>
</dbReference>